<dbReference type="InterPro" id="IPR014010">
    <property type="entry name" value="REJ_dom"/>
</dbReference>
<comment type="caution">
    <text evidence="14">The sequence shown here is derived from an EMBL/GenBank/DDBJ whole genome shotgun (WGS) entry which is preliminary data.</text>
</comment>
<feature type="transmembrane region" description="Helical" evidence="10">
    <location>
        <begin position="1401"/>
        <end position="1421"/>
    </location>
</feature>
<feature type="region of interest" description="Disordered" evidence="9">
    <location>
        <begin position="1505"/>
        <end position="1674"/>
    </location>
</feature>
<dbReference type="VEuPathDB" id="HostDB:GeneID_118650768"/>
<feature type="transmembrane region" description="Helical" evidence="10">
    <location>
        <begin position="2113"/>
        <end position="2136"/>
    </location>
</feature>
<dbReference type="GO" id="GO:0050982">
    <property type="term" value="P:detection of mechanical stimulus"/>
    <property type="evidence" value="ECO:0007669"/>
    <property type="project" value="TreeGrafter"/>
</dbReference>
<comment type="similarity">
    <text evidence="2">Belongs to the polycystin family.</text>
</comment>
<feature type="compositionally biased region" description="Basic and acidic residues" evidence="9">
    <location>
        <begin position="1528"/>
        <end position="1545"/>
    </location>
</feature>
<dbReference type="Pfam" id="PF02010">
    <property type="entry name" value="REJ"/>
    <property type="match status" value="1"/>
</dbReference>
<dbReference type="PANTHER" id="PTHR10877">
    <property type="entry name" value="POLYCYSTIN FAMILY MEMBER"/>
    <property type="match status" value="1"/>
</dbReference>
<evidence type="ECO:0000256" key="6">
    <source>
        <dbReference type="ARBA" id="ARBA00023136"/>
    </source>
</evidence>
<keyword evidence="4 11" id="KW-0732">Signal</keyword>
<keyword evidence="5 10" id="KW-1133">Transmembrane helix</keyword>
<feature type="transmembrane region" description="Helical" evidence="10">
    <location>
        <begin position="1196"/>
        <end position="1216"/>
    </location>
</feature>
<feature type="compositionally biased region" description="Basic residues" evidence="9">
    <location>
        <begin position="1510"/>
        <end position="1526"/>
    </location>
</feature>
<keyword evidence="15" id="KW-1185">Reference proteome</keyword>
<dbReference type="PANTHER" id="PTHR10877:SF185">
    <property type="entry name" value="POLYCYSTIN FAMILY RECEPTOR FOR EGG JELLY"/>
    <property type="match status" value="1"/>
</dbReference>
<evidence type="ECO:0000256" key="4">
    <source>
        <dbReference type="ARBA" id="ARBA00022729"/>
    </source>
</evidence>
<feature type="compositionally biased region" description="Low complexity" evidence="9">
    <location>
        <begin position="1630"/>
        <end position="1649"/>
    </location>
</feature>
<dbReference type="Pfam" id="PF20519">
    <property type="entry name" value="Polycystin_dom"/>
    <property type="match status" value="1"/>
</dbReference>
<feature type="transmembrane region" description="Helical" evidence="10">
    <location>
        <begin position="1813"/>
        <end position="1837"/>
    </location>
</feature>
<accession>A0A7J7Z808</accession>
<evidence type="ECO:0000256" key="11">
    <source>
        <dbReference type="SAM" id="SignalP"/>
    </source>
</evidence>
<feature type="transmembrane region" description="Helical" evidence="10">
    <location>
        <begin position="2252"/>
        <end position="2278"/>
    </location>
</feature>
<dbReference type="EMBL" id="JABWUV010000003">
    <property type="protein sequence ID" value="KAF6370076.1"/>
    <property type="molecule type" value="Genomic_DNA"/>
</dbReference>
<organism evidence="14 15">
    <name type="scientific">Myotis myotis</name>
    <name type="common">Greater mouse-eared bat</name>
    <name type="synonym">Vespertilio myotis</name>
    <dbReference type="NCBI Taxonomy" id="51298"/>
    <lineage>
        <taxon>Eukaryota</taxon>
        <taxon>Metazoa</taxon>
        <taxon>Chordata</taxon>
        <taxon>Craniata</taxon>
        <taxon>Vertebrata</taxon>
        <taxon>Euteleostomi</taxon>
        <taxon>Mammalia</taxon>
        <taxon>Eutheria</taxon>
        <taxon>Laurasiatheria</taxon>
        <taxon>Chiroptera</taxon>
        <taxon>Yangochiroptera</taxon>
        <taxon>Vespertilionidae</taxon>
        <taxon>Myotis</taxon>
    </lineage>
</organism>
<dbReference type="GO" id="GO:0005262">
    <property type="term" value="F:calcium channel activity"/>
    <property type="evidence" value="ECO:0007669"/>
    <property type="project" value="TreeGrafter"/>
</dbReference>
<gene>
    <name evidence="14" type="ORF">mMyoMyo1_015252</name>
</gene>
<reference evidence="14 15" key="1">
    <citation type="journal article" date="2020" name="Nature">
        <title>Six reference-quality genomes reveal evolution of bat adaptations.</title>
        <authorList>
            <person name="Jebb D."/>
            <person name="Huang Z."/>
            <person name="Pippel M."/>
            <person name="Hughes G.M."/>
            <person name="Lavrichenko K."/>
            <person name="Devanna P."/>
            <person name="Winkler S."/>
            <person name="Jermiin L.S."/>
            <person name="Skirmuntt E.C."/>
            <person name="Katzourakis A."/>
            <person name="Burkitt-Gray L."/>
            <person name="Ray D.A."/>
            <person name="Sullivan K.A.M."/>
            <person name="Roscito J.G."/>
            <person name="Kirilenko B.M."/>
            <person name="Davalos L.M."/>
            <person name="Corthals A.P."/>
            <person name="Power M.L."/>
            <person name="Jones G."/>
            <person name="Ransome R.D."/>
            <person name="Dechmann D.K.N."/>
            <person name="Locatelli A.G."/>
            <person name="Puechmaille S.J."/>
            <person name="Fedrigo O."/>
            <person name="Jarvis E.D."/>
            <person name="Hiller M."/>
            <person name="Vernes S.C."/>
            <person name="Myers E.W."/>
            <person name="Teeling E.C."/>
        </authorList>
    </citation>
    <scope>NUCLEOTIDE SEQUENCE [LARGE SCALE GENOMIC DNA]</scope>
    <source>
        <strain evidence="14">MMyoMyo1</strain>
        <tissue evidence="14">Flight muscle</tissue>
    </source>
</reference>
<evidence type="ECO:0000256" key="5">
    <source>
        <dbReference type="ARBA" id="ARBA00022989"/>
    </source>
</evidence>
<evidence type="ECO:0000256" key="2">
    <source>
        <dbReference type="ARBA" id="ARBA00007200"/>
    </source>
</evidence>
<evidence type="ECO:0000313" key="15">
    <source>
        <dbReference type="Proteomes" id="UP000527355"/>
    </source>
</evidence>
<evidence type="ECO:0000259" key="12">
    <source>
        <dbReference type="PROSITE" id="PS50095"/>
    </source>
</evidence>
<feature type="transmembrane region" description="Helical" evidence="10">
    <location>
        <begin position="1684"/>
        <end position="1704"/>
    </location>
</feature>
<dbReference type="Gene3D" id="2.60.60.20">
    <property type="entry name" value="PLAT/LH2 domain"/>
    <property type="match status" value="1"/>
</dbReference>
<feature type="compositionally biased region" description="Basic and acidic residues" evidence="9">
    <location>
        <begin position="1567"/>
        <end position="1584"/>
    </location>
</feature>
<keyword evidence="3 10" id="KW-0812">Transmembrane</keyword>
<dbReference type="Gene3D" id="1.10.287.70">
    <property type="match status" value="1"/>
</dbReference>
<evidence type="ECO:0000256" key="7">
    <source>
        <dbReference type="ARBA" id="ARBA00023180"/>
    </source>
</evidence>
<comment type="caution">
    <text evidence="8">Lacks conserved residue(s) required for the propagation of feature annotation.</text>
</comment>
<dbReference type="InterPro" id="IPR051223">
    <property type="entry name" value="Polycystin"/>
</dbReference>
<feature type="domain" description="PLAT" evidence="12">
    <location>
        <begin position="1241"/>
        <end position="1358"/>
    </location>
</feature>
<dbReference type="Proteomes" id="UP000527355">
    <property type="component" value="Unassembled WGS sequence"/>
</dbReference>
<name>A0A7J7Z808_MYOMY</name>
<dbReference type="Pfam" id="PF01477">
    <property type="entry name" value="PLAT"/>
    <property type="match status" value="1"/>
</dbReference>
<feature type="signal peptide" evidence="11">
    <location>
        <begin position="1"/>
        <end position="18"/>
    </location>
</feature>
<evidence type="ECO:0000313" key="14">
    <source>
        <dbReference type="EMBL" id="KAF6370076.1"/>
    </source>
</evidence>
<sequence>MRPALLLLLLGLGLRCGGLPPPPATRGPRTGVSIRAPGAPAAAPGGSPPAWPRLPAPGQAAALSSVAVAGVPGAQGLPPLRGHARFGLRPGVALGGGVLSGSGRGLCSSRGPAWRPRWHCLHVRVLLRALRARRAAPTRMDPHLPARGGQRSLRRSAPLRRLLRLRERTLHLGLVSPTEASSASRGLHPDAGFETQTKCPTDVNSGSWPAGESAVSCGFSRQVTCSIKKVQINRNPGLPIVLLTRRMDISLNATFQYDCPVAHIAQSNWKVFSVQSLHHQPDWTKPLVVPGFQLGNDPTVMHIPKKTLSLGVYVFNFSAILAPSLPQAAVDKGSDSIYVSILSDFLQAVLLGEVNMTIKFTDQLVLDGSTSMDPDVDNPLEGVQFSWFCTTNSKNYNRDKINVISKEVCLPKQVDLKLTWASDPVLTISPETLRGGHVYFFRMVIQKAPRSAYSDKRVHVLQAPAPKASILCIENCGRILVLSDRFSLSLNCPDCARSREVYKWSILRASGDEVTFDWLGQTSTGRDSDSLSIKTFAFRNFSEAQFWIALDLETWGGVNLNLRHSFTINYAPAIGDCKINPTSGIAFFTKFVVQCNNFKDQNIPLTYKMIVSDLYDGFGEISSLTENTLGPILYVGNDPKCPPSFLPVGGGDSHYSLKVFVQVYDSLAAFSQVTLYATVQAPTGQASPQAILNQLVNFTVGPNSEISTLLQKQEFSFAGYLMYVVASVLNSMKPEPALQADKAWLREHLVNQSALLPMNTLMEINQVVTVFAKLTQRTSEFPQAARQSATERMWQANRAFQQHQQKGKNLHSEQIEIMTTGILTSVSNILKMTDPHVISVDPFRLIQSLADTILAGKVPDDGSTVMSSASFTMYASKMEKWAVSNNMLGNERHCRNCFQPTLNVSSIPSLSANAPVSVVFCEFADDPFPWLNYQDSLAADVVGFRLTGIAANGDELEVTPDVVDVYVSRRNLSSAAFNLTVGPDHEPDNADESSRMTTGAFRFEVDSHAVRELLVHIVTEVTVQFTVLVYAGGQITPSALVATFLVPHGIPPIANQSGLFDPACAVTVPRLVCLPLSLLQVIAQRGHSPECVIIMVLKAPHFVMQPSDKLVRISLFSVRCLDMYGVQSDWTEDTCVLGEKTTWDRVHCVCRKARRARRQLANIPLHFRYLTAKVIVPPNPVDLRLEAIKNVTQNPVTLFVVLFILVTYIVLAFWALHRDETDQYLRDHAIVLPDNDPYDNICYLVTFFTGSRCGSGTRANVFVQLAGTQSASAVHCLSHPHFKTLYRASVHTFLLTTSRDLGDIQSIRVWHNNEGHAPGWYLSRIKVENLFSRHIWLFMCREWLSIETSLDRTFPVTDPNTPLQRMDFLLIDATDNLGKNHLWFSVFAGVIAHGFNRLQRLSCCLAMLLSTLLCNIMFFNLDTEKQDKQDQGNRYIRSMMIGLESVLITLPVQVIITGLFTYSQRRPQATLDKVTPQEYPEVAEASGHWEERLERWHAQETETAAEARSQKQRSLRARSQRARSQRARSQEAHAQEARSHKEHSQKARSQKARSQEAHAQETAAEARSQEARAQEARSQKERSQKASARKAQQSLTRKLTGRHKSLSKRTSKAGHSLRKKDSKGPHTPGTNTNANANNENMNNSPQVPSAQPPPPPQDQEPWDPLAPPPPSTKPRTTLPGWCKWIAWFLVFATSGVSSFFIVFYGLTYGYEKSTEWLFASLCSFCESVFLVQPSKIILFTGMRTNRLKYCKNLSWVSNYRYTEIQLPGLRLRPEEMRQRHQDVARLRGSSMYQPLTQDEVGIFRRKRALKRRALLFLGHFLTHCIFLALLLGLVALLRRTDSFRYNQFIRSRFSVDLATVTKLDDIYPWLHSALLPLFHNDLHPTFLPDSSSKILGLPLLRQVRATPGPRACRPAKRFPPNSIEGEIRCHPEYGADPEDTSDHPGFWKKVAKREADKNTNGFTYKPPEERWVYYSYGLLHTYGSGGYVFYFFPDQQQFNSTLRLRDLQSGRWLDEKTWAVILELTTLNADAGLLGSTSVLFEVSQLGVVNASISVHSFSLADLNRDTSAEIYLYVAILVFFVAYVVYEGYVITQKGASYLANANNLFNLALKCTLAVLIVLFLRKYFLATGIIQFYSSNPVDFIPFHAVAKVDRALGMVLGLLLFLTILKTLRYFRFFYHVRLAERVLQTALPGICHVALLVFVYFFLFVAFGHLVFSQHEWGYSTLIRATQTVFSYCTAALRDAEFSSNRALGVLLLAAFVLLLICVLIHLFTAVILSAYKALRQPVYEEPSGEVEAIAYLCGKLRTVFGFLCCQPKAQEQRELFVDMLYGKPERHSSHYLGLKTRNINEKKMVYLVV</sequence>
<dbReference type="SUPFAM" id="SSF49723">
    <property type="entry name" value="Lipase/lipooxygenase domain (PLAT/LH2 domain)"/>
    <property type="match status" value="1"/>
</dbReference>
<feature type="transmembrane region" description="Helical" evidence="10">
    <location>
        <begin position="1441"/>
        <end position="1462"/>
    </location>
</feature>
<keyword evidence="6 10" id="KW-0472">Membrane</keyword>
<dbReference type="FunFam" id="2.60.60.20:FF:000016">
    <property type="entry name" value="Polycystin family receptor for egg jelly"/>
    <property type="match status" value="1"/>
</dbReference>
<dbReference type="Pfam" id="PF08016">
    <property type="entry name" value="PKD_channel"/>
    <property type="match status" value="1"/>
</dbReference>
<keyword evidence="7" id="KW-0325">Glycoprotein</keyword>
<feature type="chain" id="PRO_5029783773" evidence="11">
    <location>
        <begin position="19"/>
        <end position="2359"/>
    </location>
</feature>
<dbReference type="PROSITE" id="PS50095">
    <property type="entry name" value="PLAT"/>
    <property type="match status" value="1"/>
</dbReference>
<dbReference type="OrthoDB" id="2121937at2759"/>
<feature type="region of interest" description="Disordered" evidence="9">
    <location>
        <begin position="19"/>
        <end position="50"/>
    </location>
</feature>
<evidence type="ECO:0000256" key="10">
    <source>
        <dbReference type="SAM" id="Phobius"/>
    </source>
</evidence>
<evidence type="ECO:0000256" key="3">
    <source>
        <dbReference type="ARBA" id="ARBA00022692"/>
    </source>
</evidence>
<feature type="transmembrane region" description="Helical" evidence="10">
    <location>
        <begin position="2156"/>
        <end position="2175"/>
    </location>
</feature>
<evidence type="ECO:0000256" key="1">
    <source>
        <dbReference type="ARBA" id="ARBA00004141"/>
    </source>
</evidence>
<dbReference type="InterPro" id="IPR042060">
    <property type="entry name" value="PLAT_polycystin1"/>
</dbReference>
<dbReference type="SMART" id="SM00308">
    <property type="entry name" value="LH2"/>
    <property type="match status" value="1"/>
</dbReference>
<evidence type="ECO:0000259" key="13">
    <source>
        <dbReference type="PROSITE" id="PS51111"/>
    </source>
</evidence>
<dbReference type="GO" id="GO:0016020">
    <property type="term" value="C:membrane"/>
    <property type="evidence" value="ECO:0007669"/>
    <property type="project" value="UniProtKB-SubCell"/>
</dbReference>
<dbReference type="PROSITE" id="PS51111">
    <property type="entry name" value="REJ"/>
    <property type="match status" value="1"/>
</dbReference>
<comment type="subcellular location">
    <subcellularLocation>
        <location evidence="1">Membrane</location>
        <topology evidence="1">Multi-pass membrane protein</topology>
    </subcellularLocation>
</comment>
<feature type="transmembrane region" description="Helical" evidence="10">
    <location>
        <begin position="1716"/>
        <end position="1738"/>
    </location>
</feature>
<dbReference type="InterPro" id="IPR046791">
    <property type="entry name" value="Polycystin_dom"/>
</dbReference>
<feature type="compositionally biased region" description="Pro residues" evidence="9">
    <location>
        <begin position="1650"/>
        <end position="1672"/>
    </location>
</feature>
<dbReference type="CDD" id="cd01752">
    <property type="entry name" value="PLAT_polycystin"/>
    <property type="match status" value="1"/>
</dbReference>
<keyword evidence="14" id="KW-0675">Receptor</keyword>
<protein>
    <submittedName>
        <fullName evidence="14">Polycystin family receptor for egg jelly</fullName>
    </submittedName>
</protein>
<dbReference type="InterPro" id="IPR002859">
    <property type="entry name" value="PKD/REJ-like"/>
</dbReference>
<evidence type="ECO:0000256" key="9">
    <source>
        <dbReference type="SAM" id="MobiDB-lite"/>
    </source>
</evidence>
<proteinExistence type="inferred from homology"/>
<feature type="compositionally biased region" description="Low complexity" evidence="9">
    <location>
        <begin position="26"/>
        <end position="45"/>
    </location>
</feature>
<feature type="domain" description="REJ" evidence="13">
    <location>
        <begin position="225"/>
        <end position="926"/>
    </location>
</feature>
<feature type="transmembrane region" description="Helical" evidence="10">
    <location>
        <begin position="2195"/>
        <end position="2217"/>
    </location>
</feature>
<dbReference type="InterPro" id="IPR013122">
    <property type="entry name" value="PKD1_2_channel"/>
</dbReference>
<feature type="compositionally biased region" description="Basic residues" evidence="9">
    <location>
        <begin position="1599"/>
        <end position="1621"/>
    </location>
</feature>
<dbReference type="InterPro" id="IPR036392">
    <property type="entry name" value="PLAT/LH2_dom_sf"/>
</dbReference>
<dbReference type="InterPro" id="IPR001024">
    <property type="entry name" value="PLAT/LH2_dom"/>
</dbReference>
<evidence type="ECO:0000256" key="8">
    <source>
        <dbReference type="PROSITE-ProRule" id="PRU00152"/>
    </source>
</evidence>
<feature type="transmembrane region" description="Helical" evidence="10">
    <location>
        <begin position="2071"/>
        <end position="2092"/>
    </location>
</feature>